<keyword evidence="3" id="KW-1133">Transmembrane helix</keyword>
<evidence type="ECO:0008006" key="6">
    <source>
        <dbReference type="Google" id="ProtNLM"/>
    </source>
</evidence>
<evidence type="ECO:0000256" key="2">
    <source>
        <dbReference type="SAM" id="MobiDB-lite"/>
    </source>
</evidence>
<keyword evidence="3" id="KW-0812">Transmembrane</keyword>
<dbReference type="InterPro" id="IPR039454">
    <property type="entry name" value="OM14"/>
</dbReference>
<reference evidence="4 5" key="1">
    <citation type="journal article" date="2024" name="J. Plant Pathol.">
        <title>Sequence and assembly of the genome of Seiridium unicorne, isolate CBS 538.82, causal agent of cypress canker disease.</title>
        <authorList>
            <person name="Scali E."/>
            <person name="Rocca G.D."/>
            <person name="Danti R."/>
            <person name="Garbelotto M."/>
            <person name="Barberini S."/>
            <person name="Baroncelli R."/>
            <person name="Emiliani G."/>
        </authorList>
    </citation>
    <scope>NUCLEOTIDE SEQUENCE [LARGE SCALE GENOMIC DNA]</scope>
    <source>
        <strain evidence="4 5">BM-138-508</strain>
    </source>
</reference>
<dbReference type="EMBL" id="JARVKF010000057">
    <property type="protein sequence ID" value="KAK9423771.1"/>
    <property type="molecule type" value="Genomic_DNA"/>
</dbReference>
<feature type="coiled-coil region" evidence="1">
    <location>
        <begin position="73"/>
        <end position="104"/>
    </location>
</feature>
<sequence length="193" mass="20509">MQMAGKAWRQLTELIVSYAAVAASGPKQTAEEARAPAPVEIAHSESASTSSLVDVDTPSVHTVPSDYAEQDIKTDTQASRIEHEQEAEEAKETARAEADLAKKKATAKAKKADTILTKWFGNLGDGASTALVVSNLVGVIGLSGFLGYKAWDLHERGRLGWKNVGLGLGVLSAVGIVEGFFGGYFYKGKKKQS</sequence>
<name>A0ABR2VAH3_9PEZI</name>
<proteinExistence type="predicted"/>
<keyword evidence="1" id="KW-0175">Coiled coil</keyword>
<dbReference type="Proteomes" id="UP001408356">
    <property type="component" value="Unassembled WGS sequence"/>
</dbReference>
<feature type="region of interest" description="Disordered" evidence="2">
    <location>
        <begin position="23"/>
        <end position="72"/>
    </location>
</feature>
<evidence type="ECO:0000256" key="3">
    <source>
        <dbReference type="SAM" id="Phobius"/>
    </source>
</evidence>
<accession>A0ABR2VAH3</accession>
<dbReference type="PANTHER" id="PTHR38402:SF1">
    <property type="entry name" value="MITOCHONDRIAL OUTER MEMBRANE PROTEIN OM14"/>
    <property type="match status" value="1"/>
</dbReference>
<keyword evidence="3" id="KW-0472">Membrane</keyword>
<feature type="transmembrane region" description="Helical" evidence="3">
    <location>
        <begin position="126"/>
        <end position="146"/>
    </location>
</feature>
<protein>
    <recommendedName>
        <fullName evidence="6">Mitochondrial outer membrane protein OM14 C-terminal domain-containing protein</fullName>
    </recommendedName>
</protein>
<evidence type="ECO:0000313" key="5">
    <source>
        <dbReference type="Proteomes" id="UP001408356"/>
    </source>
</evidence>
<dbReference type="PANTHER" id="PTHR38402">
    <property type="entry name" value="MITOCHONDRIAL OUTER MEMBRANE PROTEIN OM14"/>
    <property type="match status" value="1"/>
</dbReference>
<keyword evidence="5" id="KW-1185">Reference proteome</keyword>
<evidence type="ECO:0000313" key="4">
    <source>
        <dbReference type="EMBL" id="KAK9423771.1"/>
    </source>
</evidence>
<gene>
    <name evidence="4" type="ORF">SUNI508_03787</name>
</gene>
<organism evidence="4 5">
    <name type="scientific">Seiridium unicorne</name>
    <dbReference type="NCBI Taxonomy" id="138068"/>
    <lineage>
        <taxon>Eukaryota</taxon>
        <taxon>Fungi</taxon>
        <taxon>Dikarya</taxon>
        <taxon>Ascomycota</taxon>
        <taxon>Pezizomycotina</taxon>
        <taxon>Sordariomycetes</taxon>
        <taxon>Xylariomycetidae</taxon>
        <taxon>Amphisphaeriales</taxon>
        <taxon>Sporocadaceae</taxon>
        <taxon>Seiridium</taxon>
    </lineage>
</organism>
<comment type="caution">
    <text evidence="4">The sequence shown here is derived from an EMBL/GenBank/DDBJ whole genome shotgun (WGS) entry which is preliminary data.</text>
</comment>
<feature type="transmembrane region" description="Helical" evidence="3">
    <location>
        <begin position="166"/>
        <end position="186"/>
    </location>
</feature>
<evidence type="ECO:0000256" key="1">
    <source>
        <dbReference type="SAM" id="Coils"/>
    </source>
</evidence>